<comment type="caution">
    <text evidence="2">The sequence shown here is derived from an EMBL/GenBank/DDBJ whole genome shotgun (WGS) entry which is preliminary data.</text>
</comment>
<dbReference type="EMBL" id="QFQP01000003">
    <property type="protein sequence ID" value="PZR16664.1"/>
    <property type="molecule type" value="Genomic_DNA"/>
</dbReference>
<protein>
    <recommendedName>
        <fullName evidence="4">PspA/IM30 family protein</fullName>
    </recommendedName>
</protein>
<proteinExistence type="predicted"/>
<accession>A0A2W5VLB9</accession>
<name>A0A2W5VLB9_9BACT</name>
<evidence type="ECO:0000313" key="2">
    <source>
        <dbReference type="EMBL" id="PZR16664.1"/>
    </source>
</evidence>
<evidence type="ECO:0000256" key="1">
    <source>
        <dbReference type="SAM" id="Coils"/>
    </source>
</evidence>
<feature type="coiled-coil region" evidence="1">
    <location>
        <begin position="82"/>
        <end position="130"/>
    </location>
</feature>
<evidence type="ECO:0008006" key="4">
    <source>
        <dbReference type="Google" id="ProtNLM"/>
    </source>
</evidence>
<dbReference type="AlphaFoldDB" id="A0A2W5VLB9"/>
<gene>
    <name evidence="2" type="ORF">DI536_05775</name>
</gene>
<dbReference type="Proteomes" id="UP000249061">
    <property type="component" value="Unassembled WGS sequence"/>
</dbReference>
<keyword evidence="1" id="KW-0175">Coiled coil</keyword>
<reference evidence="2 3" key="1">
    <citation type="submission" date="2017-08" db="EMBL/GenBank/DDBJ databases">
        <title>Infants hospitalized years apart are colonized by the same room-sourced microbial strains.</title>
        <authorList>
            <person name="Brooks B."/>
            <person name="Olm M.R."/>
            <person name="Firek B.A."/>
            <person name="Baker R."/>
            <person name="Thomas B.C."/>
            <person name="Morowitz M.J."/>
            <person name="Banfield J.F."/>
        </authorList>
    </citation>
    <scope>NUCLEOTIDE SEQUENCE [LARGE SCALE GENOMIC DNA]</scope>
    <source>
        <strain evidence="2">S2_003_000_R2_14</strain>
    </source>
</reference>
<evidence type="ECO:0000313" key="3">
    <source>
        <dbReference type="Proteomes" id="UP000249061"/>
    </source>
</evidence>
<organism evidence="2 3">
    <name type="scientific">Archangium gephyra</name>
    <dbReference type="NCBI Taxonomy" id="48"/>
    <lineage>
        <taxon>Bacteria</taxon>
        <taxon>Pseudomonadati</taxon>
        <taxon>Myxococcota</taxon>
        <taxon>Myxococcia</taxon>
        <taxon>Myxococcales</taxon>
        <taxon>Cystobacterineae</taxon>
        <taxon>Archangiaceae</taxon>
        <taxon>Archangium</taxon>
    </lineage>
</organism>
<sequence>MVFGFFKRKKEEKPGDPLAVFDHLIDSIERQSSAARKSAATLLALRAELHRDQEKYRNRVVAIEGKRPNADPAVLKVLGRDQTEAQRLLERTDEALAQAEADASLLMETAEELGRQLQELKEERQSARVRFSGSSMVTDALKVQAAQFEKVMQLDAARDEVEKAHALAELYREDRKR</sequence>